<dbReference type="PANTHER" id="PTHR31672">
    <property type="entry name" value="BNACNNG10540D PROTEIN"/>
    <property type="match status" value="1"/>
</dbReference>
<name>A0AAV6W6E4_9LAMI</name>
<protein>
    <recommendedName>
        <fullName evidence="2">F-box domain-containing protein</fullName>
    </recommendedName>
</protein>
<dbReference type="EMBL" id="WHWC01000431">
    <property type="protein sequence ID" value="KAG8362588.1"/>
    <property type="molecule type" value="Genomic_DNA"/>
</dbReference>
<dbReference type="NCBIfam" id="TIGR01640">
    <property type="entry name" value="F_box_assoc_1"/>
    <property type="match status" value="1"/>
</dbReference>
<keyword evidence="4" id="KW-1185">Reference proteome</keyword>
<proteinExistence type="predicted"/>
<comment type="caution">
    <text evidence="3">The sequence shown here is derived from an EMBL/GenBank/DDBJ whole genome shotgun (WGS) entry which is preliminary data.</text>
</comment>
<feature type="domain" description="F-box" evidence="2">
    <location>
        <begin position="1"/>
        <end position="44"/>
    </location>
</feature>
<dbReference type="PROSITE" id="PS50181">
    <property type="entry name" value="FBOX"/>
    <property type="match status" value="1"/>
</dbReference>
<reference evidence="3" key="1">
    <citation type="submission" date="2019-10" db="EMBL/GenBank/DDBJ databases">
        <authorList>
            <person name="Zhang R."/>
            <person name="Pan Y."/>
            <person name="Wang J."/>
            <person name="Ma R."/>
            <person name="Yu S."/>
        </authorList>
    </citation>
    <scope>NUCLEOTIDE SEQUENCE</scope>
    <source>
        <strain evidence="3">LA-IB0</strain>
        <tissue evidence="3">Leaf</tissue>
    </source>
</reference>
<feature type="compositionally biased region" description="Acidic residues" evidence="1">
    <location>
        <begin position="372"/>
        <end position="382"/>
    </location>
</feature>
<accession>A0AAV6W6E4</accession>
<dbReference type="InterPro" id="IPR036047">
    <property type="entry name" value="F-box-like_dom_sf"/>
</dbReference>
<evidence type="ECO:0000313" key="4">
    <source>
        <dbReference type="Proteomes" id="UP000826271"/>
    </source>
</evidence>
<dbReference type="Pfam" id="PF00646">
    <property type="entry name" value="F-box"/>
    <property type="match status" value="1"/>
</dbReference>
<feature type="region of interest" description="Disordered" evidence="1">
    <location>
        <begin position="361"/>
        <end position="382"/>
    </location>
</feature>
<evidence type="ECO:0000259" key="2">
    <source>
        <dbReference type="PROSITE" id="PS50181"/>
    </source>
</evidence>
<gene>
    <name evidence="3" type="ORF">BUALT_BualtUnG0060800</name>
</gene>
<dbReference type="Pfam" id="PF07734">
    <property type="entry name" value="FBA_1"/>
    <property type="match status" value="1"/>
</dbReference>
<evidence type="ECO:0000256" key="1">
    <source>
        <dbReference type="SAM" id="MobiDB-lite"/>
    </source>
</evidence>
<dbReference type="InterPro" id="IPR017451">
    <property type="entry name" value="F-box-assoc_interact_dom"/>
</dbReference>
<dbReference type="InterPro" id="IPR050796">
    <property type="entry name" value="SCF_F-box_component"/>
</dbReference>
<evidence type="ECO:0000313" key="3">
    <source>
        <dbReference type="EMBL" id="KAG8362588.1"/>
    </source>
</evidence>
<organism evidence="3 4">
    <name type="scientific">Buddleja alternifolia</name>
    <dbReference type="NCBI Taxonomy" id="168488"/>
    <lineage>
        <taxon>Eukaryota</taxon>
        <taxon>Viridiplantae</taxon>
        <taxon>Streptophyta</taxon>
        <taxon>Embryophyta</taxon>
        <taxon>Tracheophyta</taxon>
        <taxon>Spermatophyta</taxon>
        <taxon>Magnoliopsida</taxon>
        <taxon>eudicotyledons</taxon>
        <taxon>Gunneridae</taxon>
        <taxon>Pentapetalae</taxon>
        <taxon>asterids</taxon>
        <taxon>lamiids</taxon>
        <taxon>Lamiales</taxon>
        <taxon>Scrophulariaceae</taxon>
        <taxon>Buddlejeae</taxon>
        <taxon>Buddleja</taxon>
    </lineage>
</organism>
<dbReference type="SUPFAM" id="SSF81383">
    <property type="entry name" value="F-box domain"/>
    <property type="match status" value="1"/>
</dbReference>
<dbReference type="SMART" id="SM00256">
    <property type="entry name" value="FBOX"/>
    <property type="match status" value="1"/>
</dbReference>
<dbReference type="Gene3D" id="1.20.1280.50">
    <property type="match status" value="1"/>
</dbReference>
<dbReference type="InterPro" id="IPR006527">
    <property type="entry name" value="F-box-assoc_dom_typ1"/>
</dbReference>
<dbReference type="InterPro" id="IPR001810">
    <property type="entry name" value="F-box_dom"/>
</dbReference>
<dbReference type="PANTHER" id="PTHR31672:SF13">
    <property type="entry name" value="F-BOX PROTEIN CPR30-LIKE"/>
    <property type="match status" value="1"/>
</dbReference>
<dbReference type="Proteomes" id="UP000826271">
    <property type="component" value="Unassembled WGS sequence"/>
</dbReference>
<dbReference type="AlphaFoldDB" id="A0AAV6W6E4"/>
<sequence>MSDIPSELFHHILCRVPVESLLLWWGVCKSWRRIIDDPAFIKSHINHQSSSTILGQLLVRNEMGGRLSCLSLDSINFVHHRQHQKIEVLWNPLTHEYYDLPERDADLHLDGWGLGYDILRDDFKIVRINRMFLNRELVLKTLIYSLKLNSWKWSKDYPAESFMRSDRGLYLNGALYWLSKSFVIALDLSTEDYSQLPFPSLSTEQWVDRRVNLDVLGGFLVQSCNYYRYCGIERVDGWEMKDDGGKISWTKLFSFEVSKDDFFGCEVKKLRPITYSKSNRHVLLQRDHEFFWLNTDDNCVKKLRIHGLRGSLCGSFSCQLWQGSLFRLGDIVGAKRIERVKKRRAKKRLKLDVTIAEVGNWPLSGYSSYSSEGEDEDEDEDY</sequence>